<accession>M9LS39</accession>
<gene>
    <name evidence="2" type="ORF">PANT_20d00003</name>
</gene>
<feature type="transmembrane region" description="Helical" evidence="1">
    <location>
        <begin position="45"/>
        <end position="63"/>
    </location>
</feature>
<keyword evidence="1" id="KW-1133">Transmembrane helix</keyword>
<keyword evidence="1" id="KW-0812">Transmembrane</keyword>
<proteinExistence type="predicted"/>
<dbReference type="AlphaFoldDB" id="M9LS39"/>
<sequence>MQTTQEQKEFLDNLTKVLGSTSAATCATSRSAPSKASGKATVPSSWFLLLALIFACFSAASATRSLSMNQGPLDNLFWDFHLAGAWIGWSACRSEANESSKDSRVFSCCQDQISADI</sequence>
<keyword evidence="1" id="KW-0472">Membrane</keyword>
<dbReference type="Proteomes" id="UP000011976">
    <property type="component" value="Unassembled WGS sequence"/>
</dbReference>
<dbReference type="EMBL" id="DF196786">
    <property type="protein sequence ID" value="GAC76211.1"/>
    <property type="molecule type" value="Genomic_DNA"/>
</dbReference>
<evidence type="ECO:0000313" key="3">
    <source>
        <dbReference type="Proteomes" id="UP000011976"/>
    </source>
</evidence>
<name>M9LS39_PSEA3</name>
<reference evidence="3" key="1">
    <citation type="journal article" date="2013" name="Genome Announc.">
        <title>Genome sequence of the basidiomycetous yeast Pseudozyma antarctica T-34, a producer of the glycolipid biosurfactants mannosylerythritol lipids.</title>
        <authorList>
            <person name="Morita T."/>
            <person name="Koike H."/>
            <person name="Koyama Y."/>
            <person name="Hagiwara H."/>
            <person name="Ito E."/>
            <person name="Fukuoka T."/>
            <person name="Imura T."/>
            <person name="Machida M."/>
            <person name="Kitamoto D."/>
        </authorList>
    </citation>
    <scope>NUCLEOTIDE SEQUENCE [LARGE SCALE GENOMIC DNA]</scope>
    <source>
        <strain evidence="3">T-34</strain>
    </source>
</reference>
<evidence type="ECO:0000256" key="1">
    <source>
        <dbReference type="SAM" id="Phobius"/>
    </source>
</evidence>
<organism evidence="2 3">
    <name type="scientific">Pseudozyma antarctica (strain T-34)</name>
    <name type="common">Yeast</name>
    <name type="synonym">Candida antarctica</name>
    <dbReference type="NCBI Taxonomy" id="1151754"/>
    <lineage>
        <taxon>Eukaryota</taxon>
        <taxon>Fungi</taxon>
        <taxon>Dikarya</taxon>
        <taxon>Basidiomycota</taxon>
        <taxon>Ustilaginomycotina</taxon>
        <taxon>Ustilaginomycetes</taxon>
        <taxon>Ustilaginales</taxon>
        <taxon>Ustilaginaceae</taxon>
        <taxon>Moesziomyces</taxon>
    </lineage>
</organism>
<protein>
    <submittedName>
        <fullName evidence="2">Uncharacterized protein</fullName>
    </submittedName>
</protein>
<evidence type="ECO:0000313" key="2">
    <source>
        <dbReference type="EMBL" id="GAC76211.1"/>
    </source>
</evidence>